<reference evidence="2 3" key="1">
    <citation type="submission" date="2021-05" db="EMBL/GenBank/DDBJ databases">
        <title>Direct Submission.</title>
        <authorList>
            <person name="Li K."/>
            <person name="Gao J."/>
        </authorList>
    </citation>
    <scope>NUCLEOTIDE SEQUENCE [LARGE SCALE GENOMIC DNA]</scope>
    <source>
        <strain evidence="2 3">Mg02</strain>
    </source>
</reference>
<accession>A0ABX8BJI3</accession>
<organism evidence="2 3">
    <name type="scientific">Nocardiopsis changdeensis</name>
    <dbReference type="NCBI Taxonomy" id="2831969"/>
    <lineage>
        <taxon>Bacteria</taxon>
        <taxon>Bacillati</taxon>
        <taxon>Actinomycetota</taxon>
        <taxon>Actinomycetes</taxon>
        <taxon>Streptosporangiales</taxon>
        <taxon>Nocardiopsidaceae</taxon>
        <taxon>Nocardiopsis</taxon>
    </lineage>
</organism>
<gene>
    <name evidence="2" type="ORF">KGD84_21325</name>
</gene>
<feature type="region of interest" description="Disordered" evidence="1">
    <location>
        <begin position="284"/>
        <end position="337"/>
    </location>
</feature>
<feature type="compositionally biased region" description="Gly residues" evidence="1">
    <location>
        <begin position="315"/>
        <end position="337"/>
    </location>
</feature>
<name>A0ABX8BJI3_9ACTN</name>
<proteinExistence type="predicted"/>
<evidence type="ECO:0000313" key="2">
    <source>
        <dbReference type="EMBL" id="QUX20983.1"/>
    </source>
</evidence>
<sequence>MAEPGYGGFEESLPMSGWGMGGRVAFALPDGTGPARAAARTVPLCDLLDLARWVSPCRPLTRAGALGADDVRAAVEELGLWPAVTEAAAADRADRLRRLGCAGDLPEFAALWRAAVELGVIEVDSREARPAPGFADGRTDGLLPVWEALFLSAVEGDEVPGREVGGGEALPAVLHVLREVPEGTAVPLTRLVDLAWHLRRGRRPAEPERRARAVAAETVYAGVVRLARVGAVRLVGASPAGLLVPHRLGRGRSPLPLWPGAQEAVSTEPVDGAVVLTALGRHGMRSLGPGDGPRGEPVSGGAVPAPRAGADRGDGVGAFGAGAGGRDAGAAGRGSGSGTAGLLDRLSALPPPRHDAEIGPWLAERTAAEAVRDIAAAAAEPGPRGALRRTVGVSVLVAVGDGAAPELRALLGSASAEVAGLAAGALMALPGTPPGEHLDLLAEYGPWWTIDTVSGLLALGEEHVGELLGPGSGEGTDVLGEILLSGQERVWRVDHPGALTALEALGRLHPDARVAKAARRAADRARARRG</sequence>
<dbReference type="EMBL" id="CP074133">
    <property type="protein sequence ID" value="QUX20983.1"/>
    <property type="molecule type" value="Genomic_DNA"/>
</dbReference>
<evidence type="ECO:0000313" key="3">
    <source>
        <dbReference type="Proteomes" id="UP000676079"/>
    </source>
</evidence>
<dbReference type="Proteomes" id="UP000676079">
    <property type="component" value="Chromosome"/>
</dbReference>
<dbReference type="RefSeq" id="WP_220562179.1">
    <property type="nucleotide sequence ID" value="NZ_CP074133.1"/>
</dbReference>
<keyword evidence="3" id="KW-1185">Reference proteome</keyword>
<evidence type="ECO:0000256" key="1">
    <source>
        <dbReference type="SAM" id="MobiDB-lite"/>
    </source>
</evidence>
<protein>
    <submittedName>
        <fullName evidence="2">Uncharacterized protein</fullName>
    </submittedName>
</protein>